<feature type="domain" description="Glycosyl hydrolase family 92 N-terminal" evidence="5">
    <location>
        <begin position="64"/>
        <end position="298"/>
    </location>
</feature>
<dbReference type="PANTHER" id="PTHR12143">
    <property type="entry name" value="PEPTIDE N-GLYCANASE PNGASE -RELATED"/>
    <property type="match status" value="1"/>
</dbReference>
<comment type="cofactor">
    <cofactor evidence="1">
        <name>Ca(2+)</name>
        <dbReference type="ChEBI" id="CHEBI:29108"/>
    </cofactor>
</comment>
<keyword evidence="3" id="KW-0106">Calcium</keyword>
<dbReference type="NCBIfam" id="TIGR01180">
    <property type="entry name" value="aman2_put"/>
    <property type="match status" value="1"/>
</dbReference>
<evidence type="ECO:0000313" key="7">
    <source>
        <dbReference type="Proteomes" id="UP000321291"/>
    </source>
</evidence>
<dbReference type="OrthoDB" id="9758101at2"/>
<dbReference type="GO" id="GO:0005975">
    <property type="term" value="P:carbohydrate metabolic process"/>
    <property type="evidence" value="ECO:0007669"/>
    <property type="project" value="InterPro"/>
</dbReference>
<dbReference type="InterPro" id="IPR008928">
    <property type="entry name" value="6-hairpin_glycosidase_sf"/>
</dbReference>
<evidence type="ECO:0000256" key="3">
    <source>
        <dbReference type="ARBA" id="ARBA00022837"/>
    </source>
</evidence>
<organism evidence="6 7">
    <name type="scientific">Arachidicoccus ginsenosidivorans</name>
    <dbReference type="NCBI Taxonomy" id="496057"/>
    <lineage>
        <taxon>Bacteria</taxon>
        <taxon>Pseudomonadati</taxon>
        <taxon>Bacteroidota</taxon>
        <taxon>Chitinophagia</taxon>
        <taxon>Chitinophagales</taxon>
        <taxon>Chitinophagaceae</taxon>
        <taxon>Arachidicoccus</taxon>
    </lineage>
</organism>
<proteinExistence type="predicted"/>
<keyword evidence="7" id="KW-1185">Reference proteome</keyword>
<dbReference type="Proteomes" id="UP000321291">
    <property type="component" value="Chromosome"/>
</dbReference>
<dbReference type="Gene3D" id="1.20.1050.60">
    <property type="entry name" value="alpha-1,2-mannosidase"/>
    <property type="match status" value="1"/>
</dbReference>
<evidence type="ECO:0000313" key="6">
    <source>
        <dbReference type="EMBL" id="QEC73441.1"/>
    </source>
</evidence>
<dbReference type="GO" id="GO:0000224">
    <property type="term" value="F:peptide-N4-(N-acetyl-beta-glucosaminyl)asparagine amidase activity"/>
    <property type="evidence" value="ECO:0007669"/>
    <property type="project" value="TreeGrafter"/>
</dbReference>
<dbReference type="InterPro" id="IPR005887">
    <property type="entry name" value="GH92_a_mannosidase_put"/>
</dbReference>
<dbReference type="Gene3D" id="3.30.2080.10">
    <property type="entry name" value="GH92 mannosidase domain"/>
    <property type="match status" value="1"/>
</dbReference>
<gene>
    <name evidence="6" type="ORF">FSB73_19050</name>
</gene>
<dbReference type="GO" id="GO:0030246">
    <property type="term" value="F:carbohydrate binding"/>
    <property type="evidence" value="ECO:0007669"/>
    <property type="project" value="InterPro"/>
</dbReference>
<comment type="subunit">
    <text evidence="2">Monomer.</text>
</comment>
<dbReference type="GO" id="GO:0005829">
    <property type="term" value="C:cytosol"/>
    <property type="evidence" value="ECO:0007669"/>
    <property type="project" value="TreeGrafter"/>
</dbReference>
<dbReference type="InterPro" id="IPR050883">
    <property type="entry name" value="PNGase"/>
</dbReference>
<evidence type="ECO:0000259" key="4">
    <source>
        <dbReference type="Pfam" id="PF07971"/>
    </source>
</evidence>
<feature type="domain" description="Glycosyl hydrolase family 92" evidence="4">
    <location>
        <begin position="305"/>
        <end position="771"/>
    </location>
</feature>
<reference evidence="6 7" key="1">
    <citation type="journal article" date="2017" name="Int. J. Syst. Evol. Microbiol.">
        <title>Arachidicoccus ginsenosidivorans sp. nov., with ginsenoside-converting activity isolated from ginseng cultivating soil.</title>
        <authorList>
            <person name="Siddiqi M.Z."/>
            <person name="Aslam Z."/>
            <person name="Im W.T."/>
        </authorList>
    </citation>
    <scope>NUCLEOTIDE SEQUENCE [LARGE SCALE GENOMIC DNA]</scope>
    <source>
        <strain evidence="6 7">Gsoil 809</strain>
    </source>
</reference>
<dbReference type="RefSeq" id="WP_146785829.1">
    <property type="nucleotide sequence ID" value="NZ_CP042434.1"/>
</dbReference>
<dbReference type="GO" id="GO:0006516">
    <property type="term" value="P:glycoprotein catabolic process"/>
    <property type="evidence" value="ECO:0007669"/>
    <property type="project" value="TreeGrafter"/>
</dbReference>
<accession>A0A5B8VQQ5</accession>
<dbReference type="PANTHER" id="PTHR12143:SF19">
    <property type="entry name" value="PEPTIDE-N(4)-(N-ACETYL-BETA-GLUCOSAMINYL)ASPARAGINE AMIDASE"/>
    <property type="match status" value="1"/>
</dbReference>
<dbReference type="EMBL" id="CP042434">
    <property type="protein sequence ID" value="QEC73441.1"/>
    <property type="molecule type" value="Genomic_DNA"/>
</dbReference>
<protein>
    <submittedName>
        <fullName evidence="6">Glycoside hydrolase family 92 protein</fullName>
    </submittedName>
</protein>
<sequence length="790" mass="89130">MHASSRITITLRPGKSPVNYYRPNTRHNKRLQVLLLSAIWLISGVQALFAQAGTINLADGPVQYVEPLNGTAPASSTSALAHSEAGSERSGNTIPAVGLPFGMTQFTPQTTWSENKCVAPYQYNARLFRGFRASHWLSGSCTQDYGSFSILPVVGKVSDTASLVLDHGQELSTPYKYQIRFPGKYEAKMTATLRSGLWQLTMLKSDTLRLIIRANSDLNQGHVQIGQDSQSITGFNPVHRIYQGWGDYAGFDGNFYFVASQKPTNIRQKHAAAADSGVIVLSYYLRAGQTLFFKMGTSLTSTTAAKNNLDTEIPGWDFKITEQKVKADWNLHLGRIKVFTKSIHDLKMFYTSLYHSFQQPRLFSDAAGTYPAFSGGKNQEKSPIMQIKDGLYYDDFSMWDIYRAQLPLMMLIEPKTVNNFVRSILLKSEQGGWTPIFPCWNNYTAAMIGDHSTAFVAAAYQMGIRDFDLKALYPYLRKNAFDTTSQTAYRQGKGRRALKSYLRYGYIPLEDEVKDAFHKKEQVSRTLEYSYDDYALSVLAKALGKTSDYKHLSKRALNYKNVIDPSVAMARGRYQNGKWIQSFRPYERASYITEGTPAQYSFYVPQDIKGLAQWMGGDKILENHLDELFAKKGYWHGNEPGHQIPFMYNYTKSPYKTQLEVHKILQQAYSPGPGGIDGNDDAGQMSSWYVFASMGFYPVDPVSGTYMLSSPHFDHIEIQLSNHKMLSITTHKTTVSAIYIEKILLNGRLYTKNYLTKDLFKTGGDLQIYLTAHPTAWGSKQKDRGYSMSH</sequence>
<dbReference type="InterPro" id="IPR014718">
    <property type="entry name" value="GH-type_carb-bd"/>
</dbReference>
<dbReference type="Gene3D" id="1.20.1610.10">
    <property type="entry name" value="alpha-1,2-mannosidases domains"/>
    <property type="match status" value="1"/>
</dbReference>
<dbReference type="Pfam" id="PF17678">
    <property type="entry name" value="Glyco_hydro_92N"/>
    <property type="match status" value="1"/>
</dbReference>
<evidence type="ECO:0000259" key="5">
    <source>
        <dbReference type="Pfam" id="PF17678"/>
    </source>
</evidence>
<dbReference type="SUPFAM" id="SSF48208">
    <property type="entry name" value="Six-hairpin glycosidases"/>
    <property type="match status" value="1"/>
</dbReference>
<dbReference type="Gene3D" id="2.70.98.10">
    <property type="match status" value="1"/>
</dbReference>
<dbReference type="Pfam" id="PF07971">
    <property type="entry name" value="Glyco_hydro_92"/>
    <property type="match status" value="1"/>
</dbReference>
<dbReference type="InterPro" id="IPR012939">
    <property type="entry name" value="Glyco_hydro_92"/>
</dbReference>
<dbReference type="AlphaFoldDB" id="A0A5B8VQQ5"/>
<keyword evidence="6" id="KW-0378">Hydrolase</keyword>
<name>A0A5B8VQQ5_9BACT</name>
<dbReference type="KEGG" id="agi:FSB73_19050"/>
<dbReference type="FunFam" id="3.30.2080.10:FF:000001">
    <property type="entry name" value="Alpha-1,2-mannosidase subfamily"/>
    <property type="match status" value="1"/>
</dbReference>
<dbReference type="InterPro" id="IPR041371">
    <property type="entry name" value="GH92_N"/>
</dbReference>
<evidence type="ECO:0000256" key="2">
    <source>
        <dbReference type="ARBA" id="ARBA00011245"/>
    </source>
</evidence>
<evidence type="ECO:0000256" key="1">
    <source>
        <dbReference type="ARBA" id="ARBA00001913"/>
    </source>
</evidence>